<dbReference type="Proteomes" id="UP001058974">
    <property type="component" value="Chromosome 2"/>
</dbReference>
<keyword evidence="3" id="KW-1185">Reference proteome</keyword>
<feature type="compositionally biased region" description="Basic and acidic residues" evidence="1">
    <location>
        <begin position="90"/>
        <end position="104"/>
    </location>
</feature>
<protein>
    <submittedName>
        <fullName evidence="2">Uncharacterized protein</fullName>
    </submittedName>
</protein>
<feature type="region of interest" description="Disordered" evidence="1">
    <location>
        <begin position="78"/>
        <end position="104"/>
    </location>
</feature>
<dbReference type="Gramene" id="Psat02G0522600-T1">
    <property type="protein sequence ID" value="KAI5439764.1"/>
    <property type="gene ID" value="KIW84_025226"/>
</dbReference>
<proteinExistence type="predicted"/>
<comment type="caution">
    <text evidence="2">The sequence shown here is derived from an EMBL/GenBank/DDBJ whole genome shotgun (WGS) entry which is preliminary data.</text>
</comment>
<dbReference type="AlphaFoldDB" id="A0A9D5BDF2"/>
<feature type="compositionally biased region" description="Basic residues" evidence="1">
    <location>
        <begin position="78"/>
        <end position="89"/>
    </location>
</feature>
<gene>
    <name evidence="2" type="ORF">KIW84_025226</name>
</gene>
<organism evidence="2 3">
    <name type="scientific">Pisum sativum</name>
    <name type="common">Garden pea</name>
    <name type="synonym">Lathyrus oleraceus</name>
    <dbReference type="NCBI Taxonomy" id="3888"/>
    <lineage>
        <taxon>Eukaryota</taxon>
        <taxon>Viridiplantae</taxon>
        <taxon>Streptophyta</taxon>
        <taxon>Embryophyta</taxon>
        <taxon>Tracheophyta</taxon>
        <taxon>Spermatophyta</taxon>
        <taxon>Magnoliopsida</taxon>
        <taxon>eudicotyledons</taxon>
        <taxon>Gunneridae</taxon>
        <taxon>Pentapetalae</taxon>
        <taxon>rosids</taxon>
        <taxon>fabids</taxon>
        <taxon>Fabales</taxon>
        <taxon>Fabaceae</taxon>
        <taxon>Papilionoideae</taxon>
        <taxon>50 kb inversion clade</taxon>
        <taxon>NPAAA clade</taxon>
        <taxon>Hologalegina</taxon>
        <taxon>IRL clade</taxon>
        <taxon>Fabeae</taxon>
        <taxon>Lathyrus</taxon>
    </lineage>
</organism>
<dbReference type="EMBL" id="JAMSHJ010000002">
    <property type="protein sequence ID" value="KAI5439764.1"/>
    <property type="molecule type" value="Genomic_DNA"/>
</dbReference>
<name>A0A9D5BDF2_PEA</name>
<accession>A0A9D5BDF2</accession>
<evidence type="ECO:0000313" key="3">
    <source>
        <dbReference type="Proteomes" id="UP001058974"/>
    </source>
</evidence>
<reference evidence="2 3" key="1">
    <citation type="journal article" date="2022" name="Nat. Genet.">
        <title>Improved pea reference genome and pan-genome highlight genomic features and evolutionary characteristics.</title>
        <authorList>
            <person name="Yang T."/>
            <person name="Liu R."/>
            <person name="Luo Y."/>
            <person name="Hu S."/>
            <person name="Wang D."/>
            <person name="Wang C."/>
            <person name="Pandey M.K."/>
            <person name="Ge S."/>
            <person name="Xu Q."/>
            <person name="Li N."/>
            <person name="Li G."/>
            <person name="Huang Y."/>
            <person name="Saxena R.K."/>
            <person name="Ji Y."/>
            <person name="Li M."/>
            <person name="Yan X."/>
            <person name="He Y."/>
            <person name="Liu Y."/>
            <person name="Wang X."/>
            <person name="Xiang C."/>
            <person name="Varshney R.K."/>
            <person name="Ding H."/>
            <person name="Gao S."/>
            <person name="Zong X."/>
        </authorList>
    </citation>
    <scope>NUCLEOTIDE SEQUENCE [LARGE SCALE GENOMIC DNA]</scope>
    <source>
        <strain evidence="2 3">cv. Zhongwan 6</strain>
    </source>
</reference>
<evidence type="ECO:0000313" key="2">
    <source>
        <dbReference type="EMBL" id="KAI5439764.1"/>
    </source>
</evidence>
<evidence type="ECO:0000256" key="1">
    <source>
        <dbReference type="SAM" id="MobiDB-lite"/>
    </source>
</evidence>
<sequence length="104" mass="12375">FKKFMDMLEKIQVQIPLCEALEHMMVYAKFMKEFLLGKRKLENDKNVAWPKSAVLSFNKSFHPNSLIHTDLKITKHHYSSKKHYRKKAQPYHEKSGKKRGLEIT</sequence>
<feature type="non-terminal residue" evidence="2">
    <location>
        <position position="1"/>
    </location>
</feature>